<reference evidence="4" key="1">
    <citation type="journal article" date="2019" name="Int. J. Syst. Evol. Microbiol.">
        <title>The Global Catalogue of Microorganisms (GCM) 10K type strain sequencing project: providing services to taxonomists for standard genome sequencing and annotation.</title>
        <authorList>
            <consortium name="The Broad Institute Genomics Platform"/>
            <consortium name="The Broad Institute Genome Sequencing Center for Infectious Disease"/>
            <person name="Wu L."/>
            <person name="Ma J."/>
        </authorList>
    </citation>
    <scope>NUCLEOTIDE SEQUENCE [LARGE SCALE GENOMIC DNA]</scope>
    <source>
        <strain evidence="4">JCM 4816</strain>
    </source>
</reference>
<organism evidence="3 4">
    <name type="scientific">Streptacidiphilus monticola</name>
    <dbReference type="NCBI Taxonomy" id="2161674"/>
    <lineage>
        <taxon>Bacteria</taxon>
        <taxon>Bacillati</taxon>
        <taxon>Actinomycetota</taxon>
        <taxon>Actinomycetes</taxon>
        <taxon>Kitasatosporales</taxon>
        <taxon>Streptomycetaceae</taxon>
        <taxon>Streptacidiphilus</taxon>
    </lineage>
</organism>
<protein>
    <recommendedName>
        <fullName evidence="2">DUF7144 domain-containing protein</fullName>
    </recommendedName>
</protein>
<dbReference type="RefSeq" id="WP_380590510.1">
    <property type="nucleotide sequence ID" value="NZ_JBHSQJ010000170.1"/>
</dbReference>
<evidence type="ECO:0000256" key="1">
    <source>
        <dbReference type="SAM" id="Phobius"/>
    </source>
</evidence>
<keyword evidence="1" id="KW-0812">Transmembrane</keyword>
<feature type="domain" description="DUF7144" evidence="2">
    <location>
        <begin position="23"/>
        <end position="131"/>
    </location>
</feature>
<keyword evidence="4" id="KW-1185">Reference proteome</keyword>
<dbReference type="EMBL" id="JBHSQJ010000170">
    <property type="protein sequence ID" value="MFC5911478.1"/>
    <property type="molecule type" value="Genomic_DNA"/>
</dbReference>
<feature type="transmembrane region" description="Helical" evidence="1">
    <location>
        <begin position="91"/>
        <end position="107"/>
    </location>
</feature>
<feature type="transmembrane region" description="Helical" evidence="1">
    <location>
        <begin position="21"/>
        <end position="45"/>
    </location>
</feature>
<evidence type="ECO:0000313" key="3">
    <source>
        <dbReference type="EMBL" id="MFC5911478.1"/>
    </source>
</evidence>
<keyword evidence="1" id="KW-1133">Transmembrane helix</keyword>
<comment type="caution">
    <text evidence="3">The sequence shown here is derived from an EMBL/GenBank/DDBJ whole genome shotgun (WGS) entry which is preliminary data.</text>
</comment>
<proteinExistence type="predicted"/>
<name>A0ABW1GB60_9ACTN</name>
<feature type="transmembrane region" description="Helical" evidence="1">
    <location>
        <begin position="65"/>
        <end position="84"/>
    </location>
</feature>
<keyword evidence="1" id="KW-0472">Membrane</keyword>
<dbReference type="InterPro" id="IPR055568">
    <property type="entry name" value="DUF7144"/>
</dbReference>
<evidence type="ECO:0000259" key="2">
    <source>
        <dbReference type="Pfam" id="PF23636"/>
    </source>
</evidence>
<evidence type="ECO:0000313" key="4">
    <source>
        <dbReference type="Proteomes" id="UP001596174"/>
    </source>
</evidence>
<gene>
    <name evidence="3" type="ORF">ACFP3V_30265</name>
</gene>
<sequence length="136" mass="14849">MTAVPDGRHEHAGRHEALTGASFFAGIALLVSGPISILLGVTGIARDHLFSPARYAYYFSLTAWGWIHLVVGVALFVAGVGVLADRGWARWAGLTLAGISLVTQFMFLPYYPAWAITMMTLDLLIMWALSRFHPSM</sequence>
<dbReference type="Proteomes" id="UP001596174">
    <property type="component" value="Unassembled WGS sequence"/>
</dbReference>
<accession>A0ABW1GB60</accession>
<dbReference type="Pfam" id="PF23636">
    <property type="entry name" value="DUF7144"/>
    <property type="match status" value="1"/>
</dbReference>